<evidence type="ECO:0008006" key="4">
    <source>
        <dbReference type="Google" id="ProtNLM"/>
    </source>
</evidence>
<dbReference type="Proteomes" id="UP000184315">
    <property type="component" value="Unassembled WGS sequence"/>
</dbReference>
<feature type="transmembrane region" description="Helical" evidence="1">
    <location>
        <begin position="32"/>
        <end position="57"/>
    </location>
</feature>
<dbReference type="EMBL" id="CZDF01000132">
    <property type="protein sequence ID" value="CUR30945.1"/>
    <property type="molecule type" value="Genomic_DNA"/>
</dbReference>
<sequence>MFRVTAPLSFSGQLPKNHNNYPMKILDSQGRLFGKISILDFGAAFVILLVIFGIFFYPGTSGSVAQVGVTTRPVEVDVLVVGLKSRNAKELFKTGEKTNLIIRNQPYGQVTLKNIEFLPRIIPVTQPNGTLKPLPDPTADVLFNNNLLLTLEGKGQITENGPVLGNIKIKVGTTVELDGKEYNFNGTVIEVRVQ</sequence>
<keyword evidence="3" id="KW-1185">Reference proteome</keyword>
<proteinExistence type="predicted"/>
<keyword evidence="1" id="KW-0812">Transmembrane</keyword>
<protein>
    <recommendedName>
        <fullName evidence="4">Pyruvate/2-oxoglutarate dehydrogenase complex,dihydrolipoamide dehydrogenase (E3) component</fullName>
    </recommendedName>
</protein>
<reference evidence="3" key="1">
    <citation type="submission" date="2015-10" db="EMBL/GenBank/DDBJ databases">
        <authorList>
            <person name="Regsiter A."/>
            <person name="william w."/>
        </authorList>
    </citation>
    <scope>NUCLEOTIDE SEQUENCE [LARGE SCALE GENOMIC DNA]</scope>
</reference>
<evidence type="ECO:0000313" key="3">
    <source>
        <dbReference type="Proteomes" id="UP000184315"/>
    </source>
</evidence>
<dbReference type="STRING" id="671072.PL9214290536"/>
<gene>
    <name evidence="2" type="ORF">PL9214290536</name>
</gene>
<organism evidence="2 3">
    <name type="scientific">Planktothrix tepida PCC 9214</name>
    <dbReference type="NCBI Taxonomy" id="671072"/>
    <lineage>
        <taxon>Bacteria</taxon>
        <taxon>Bacillati</taxon>
        <taxon>Cyanobacteriota</taxon>
        <taxon>Cyanophyceae</taxon>
        <taxon>Oscillatoriophycideae</taxon>
        <taxon>Oscillatoriales</taxon>
        <taxon>Microcoleaceae</taxon>
        <taxon>Planktothrix</taxon>
    </lineage>
</organism>
<dbReference type="AlphaFoldDB" id="A0A1J1LH83"/>
<keyword evidence="1" id="KW-1133">Transmembrane helix</keyword>
<evidence type="ECO:0000313" key="2">
    <source>
        <dbReference type="EMBL" id="CUR30945.1"/>
    </source>
</evidence>
<dbReference type="InterPro" id="IPR025480">
    <property type="entry name" value="DUF4330"/>
</dbReference>
<dbReference type="Pfam" id="PF14221">
    <property type="entry name" value="DUF4330"/>
    <property type="match status" value="1"/>
</dbReference>
<evidence type="ECO:0000256" key="1">
    <source>
        <dbReference type="SAM" id="Phobius"/>
    </source>
</evidence>
<accession>A0A1J1LH83</accession>
<name>A0A1J1LH83_9CYAN</name>
<keyword evidence="1" id="KW-0472">Membrane</keyword>